<dbReference type="Gene3D" id="3.20.20.140">
    <property type="entry name" value="Metal-dependent hydrolases"/>
    <property type="match status" value="2"/>
</dbReference>
<dbReference type="PANTHER" id="PTHR11647">
    <property type="entry name" value="HYDRANTOINASE/DIHYDROPYRIMIDINASE FAMILY MEMBER"/>
    <property type="match status" value="1"/>
</dbReference>
<dbReference type="OrthoDB" id="9766983at2"/>
<feature type="domain" description="Amidohydrolase 3" evidence="2">
    <location>
        <begin position="48"/>
        <end position="288"/>
    </location>
</feature>
<evidence type="ECO:0000259" key="2">
    <source>
        <dbReference type="Pfam" id="PF07969"/>
    </source>
</evidence>
<dbReference type="Pfam" id="PF07969">
    <property type="entry name" value="Amidohydro_3"/>
    <property type="match status" value="2"/>
</dbReference>
<sequence>MGDYLIKGGTVVDGKLTPAYRADVRVAGGVIAEIGSDLAPRGDTETQVDATGCYVTPGFIEPHTHFDATMWWQNDLNPLPGYGATTIVMGNCGFSAAPISDDVRARDEVVGIFAFFEDIDKQAFVSELPWDWRKWSEYKASMVSKVRMPLNYAAFVGHIAIRLAVMGLDAWDRAATDDEIARMCELLDDACQAGALGLSTNQLDFDGDERPVPTFAAEDKEFRALFEVLARHPGTICQVVMDTFIRLTCPATLEKFARLSEGLPIRIQWGGLPTLDFQKPILADLKRQHEQLKAEGRDFWTAYTHVSPTNTLSLTKSLIFAQSGDFVWHEVVAADSFEEKERLLADPEWRARARESWDTKAWPHSPMNNPDRLELRNSDNGVGPMNLTLSDYMRMTGIEHRSDAMADWILRNGVKSTVHMSPFPMNEEVILELIRDPKSLGNVSDAGAHAQMFCGPGENMLYFTYYVRQGKITIEEAVHVQTGKIAEHFNLQGRGVLAVGNPADITVFNIDEIERRPERKIYDTPDGMGGITWRYTRDPAPMRLTLVNGTPTFDRNGPTGERPGEFLSPVAEFQYAAAAE</sequence>
<dbReference type="InterPro" id="IPR050378">
    <property type="entry name" value="Metallo-dep_Hydrolases_sf"/>
</dbReference>
<dbReference type="RefSeq" id="WP_093314333.1">
    <property type="nucleotide sequence ID" value="NZ_FOZG01000002.1"/>
</dbReference>
<evidence type="ECO:0000313" key="4">
    <source>
        <dbReference type="Proteomes" id="UP000198824"/>
    </source>
</evidence>
<dbReference type="SUPFAM" id="SSF51556">
    <property type="entry name" value="Metallo-dependent hydrolases"/>
    <property type="match status" value="1"/>
</dbReference>
<reference evidence="3 4" key="1">
    <citation type="submission" date="2016-10" db="EMBL/GenBank/DDBJ databases">
        <authorList>
            <person name="de Groot N.N."/>
        </authorList>
    </citation>
    <scope>NUCLEOTIDE SEQUENCE [LARGE SCALE GENOMIC DNA]</scope>
    <source>
        <strain evidence="3 4">S5-249</strain>
    </source>
</reference>
<dbReference type="SUPFAM" id="SSF51338">
    <property type="entry name" value="Composite domain of metallo-dependent hydrolases"/>
    <property type="match status" value="2"/>
</dbReference>
<evidence type="ECO:0000256" key="1">
    <source>
        <dbReference type="SAM" id="MobiDB-lite"/>
    </source>
</evidence>
<dbReference type="AlphaFoldDB" id="A0A1I6L0D5"/>
<dbReference type="EMBL" id="FOZG01000002">
    <property type="protein sequence ID" value="SFR96933.1"/>
    <property type="molecule type" value="Genomic_DNA"/>
</dbReference>
<dbReference type="PANTHER" id="PTHR11647:SF1">
    <property type="entry name" value="COLLAPSIN RESPONSE MEDIATOR PROTEIN"/>
    <property type="match status" value="1"/>
</dbReference>
<dbReference type="GO" id="GO:0016812">
    <property type="term" value="F:hydrolase activity, acting on carbon-nitrogen (but not peptide) bonds, in cyclic amides"/>
    <property type="evidence" value="ECO:0007669"/>
    <property type="project" value="TreeGrafter"/>
</dbReference>
<dbReference type="InterPro" id="IPR013108">
    <property type="entry name" value="Amidohydro_3"/>
</dbReference>
<keyword evidence="4" id="KW-1185">Reference proteome</keyword>
<evidence type="ECO:0000313" key="3">
    <source>
        <dbReference type="EMBL" id="SFR96933.1"/>
    </source>
</evidence>
<gene>
    <name evidence="3" type="ORF">SAMN05192580_2096</name>
</gene>
<dbReference type="STRING" id="1166337.SAMN05192580_2096"/>
<accession>A0A1I6L0D5</accession>
<dbReference type="InterPro" id="IPR032466">
    <property type="entry name" value="Metal_Hydrolase"/>
</dbReference>
<dbReference type="Proteomes" id="UP000198824">
    <property type="component" value="Unassembled WGS sequence"/>
</dbReference>
<dbReference type="InterPro" id="IPR011059">
    <property type="entry name" value="Metal-dep_hydrolase_composite"/>
</dbReference>
<protein>
    <submittedName>
        <fullName evidence="3">N-acyl-D-aspartate/D-glutamate deacylase</fullName>
    </submittedName>
</protein>
<proteinExistence type="predicted"/>
<organism evidence="3 4">
    <name type="scientific">Sphingomonas jatrophae</name>
    <dbReference type="NCBI Taxonomy" id="1166337"/>
    <lineage>
        <taxon>Bacteria</taxon>
        <taxon>Pseudomonadati</taxon>
        <taxon>Pseudomonadota</taxon>
        <taxon>Alphaproteobacteria</taxon>
        <taxon>Sphingomonadales</taxon>
        <taxon>Sphingomonadaceae</taxon>
        <taxon>Sphingomonas</taxon>
    </lineage>
</organism>
<feature type="domain" description="Amidohydrolase 3" evidence="2">
    <location>
        <begin position="465"/>
        <end position="552"/>
    </location>
</feature>
<dbReference type="GO" id="GO:0005829">
    <property type="term" value="C:cytosol"/>
    <property type="evidence" value="ECO:0007669"/>
    <property type="project" value="TreeGrafter"/>
</dbReference>
<feature type="region of interest" description="Disordered" evidence="1">
    <location>
        <begin position="360"/>
        <end position="379"/>
    </location>
</feature>
<name>A0A1I6L0D5_9SPHN</name>
<dbReference type="Gene3D" id="2.30.40.10">
    <property type="entry name" value="Urease, subunit C, domain 1"/>
    <property type="match status" value="1"/>
</dbReference>